<dbReference type="Proteomes" id="UP000242146">
    <property type="component" value="Unassembled WGS sequence"/>
</dbReference>
<feature type="transmembrane region" description="Helical" evidence="1">
    <location>
        <begin position="102"/>
        <end position="124"/>
    </location>
</feature>
<dbReference type="AlphaFoldDB" id="A0A1X2GLY8"/>
<accession>A0A1X2GLY8</accession>
<keyword evidence="3" id="KW-1185">Reference proteome</keyword>
<reference evidence="2 3" key="1">
    <citation type="submission" date="2016-07" db="EMBL/GenBank/DDBJ databases">
        <title>Pervasive Adenine N6-methylation of Active Genes in Fungi.</title>
        <authorList>
            <consortium name="DOE Joint Genome Institute"/>
            <person name="Mondo S.J."/>
            <person name="Dannebaum R.O."/>
            <person name="Kuo R.C."/>
            <person name="Labutti K."/>
            <person name="Haridas S."/>
            <person name="Kuo A."/>
            <person name="Salamov A."/>
            <person name="Ahrendt S.R."/>
            <person name="Lipzen A."/>
            <person name="Sullivan W."/>
            <person name="Andreopoulos W.B."/>
            <person name="Clum A."/>
            <person name="Lindquist E."/>
            <person name="Daum C."/>
            <person name="Ramamoorthy G.K."/>
            <person name="Gryganskyi A."/>
            <person name="Culley D."/>
            <person name="Magnuson J.K."/>
            <person name="James T.Y."/>
            <person name="O'Malley M.A."/>
            <person name="Stajich J.E."/>
            <person name="Spatafora J.W."/>
            <person name="Visel A."/>
            <person name="Grigoriev I.V."/>
        </authorList>
    </citation>
    <scope>NUCLEOTIDE SEQUENCE [LARGE SCALE GENOMIC DNA]</scope>
    <source>
        <strain evidence="2 3">NRRL 3301</strain>
    </source>
</reference>
<keyword evidence="1" id="KW-0812">Transmembrane</keyword>
<evidence type="ECO:0000313" key="3">
    <source>
        <dbReference type="Proteomes" id="UP000242146"/>
    </source>
</evidence>
<name>A0A1X2GLY8_9FUNG</name>
<proteinExistence type="predicted"/>
<protein>
    <submittedName>
        <fullName evidence="2">Uncharacterized protein</fullName>
    </submittedName>
</protein>
<evidence type="ECO:0000256" key="1">
    <source>
        <dbReference type="SAM" id="Phobius"/>
    </source>
</evidence>
<organism evidence="2 3">
    <name type="scientific">Hesseltinella vesiculosa</name>
    <dbReference type="NCBI Taxonomy" id="101127"/>
    <lineage>
        <taxon>Eukaryota</taxon>
        <taxon>Fungi</taxon>
        <taxon>Fungi incertae sedis</taxon>
        <taxon>Mucoromycota</taxon>
        <taxon>Mucoromycotina</taxon>
        <taxon>Mucoromycetes</taxon>
        <taxon>Mucorales</taxon>
        <taxon>Cunninghamellaceae</taxon>
        <taxon>Hesseltinella</taxon>
    </lineage>
</organism>
<keyword evidence="1" id="KW-0472">Membrane</keyword>
<dbReference type="OrthoDB" id="2273964at2759"/>
<comment type="caution">
    <text evidence="2">The sequence shown here is derived from an EMBL/GenBank/DDBJ whole genome shotgun (WGS) entry which is preliminary data.</text>
</comment>
<keyword evidence="1" id="KW-1133">Transmembrane helix</keyword>
<gene>
    <name evidence="2" type="ORF">DM01DRAFT_323384</name>
</gene>
<sequence length="126" mass="13694">MALSKCELDTMADIKDSCRCSAQKQMLACFSECSQDPATFELEERQINYIKESCGGGAELEAAFVANVASPDDEKVAEILMHHDFGKSHAELHDASAHSLAAAAPVFSMQLSLFLLSITLFAFLQC</sequence>
<dbReference type="EMBL" id="MCGT01000009">
    <property type="protein sequence ID" value="ORX56817.1"/>
    <property type="molecule type" value="Genomic_DNA"/>
</dbReference>
<evidence type="ECO:0000313" key="2">
    <source>
        <dbReference type="EMBL" id="ORX56817.1"/>
    </source>
</evidence>